<evidence type="ECO:0000256" key="1">
    <source>
        <dbReference type="ARBA" id="ARBA00004141"/>
    </source>
</evidence>
<keyword evidence="9" id="KW-1185">Reference proteome</keyword>
<dbReference type="PANTHER" id="PTHR11132">
    <property type="entry name" value="SOLUTE CARRIER FAMILY 35"/>
    <property type="match status" value="1"/>
</dbReference>
<keyword evidence="3 6" id="KW-1133">Transmembrane helix</keyword>
<dbReference type="OMA" id="AMFTINE"/>
<dbReference type="GO" id="GO:0016020">
    <property type="term" value="C:membrane"/>
    <property type="evidence" value="ECO:0007669"/>
    <property type="project" value="UniProtKB-SubCell"/>
</dbReference>
<evidence type="ECO:0000259" key="7">
    <source>
        <dbReference type="Pfam" id="PF03151"/>
    </source>
</evidence>
<dbReference type="InterPro" id="IPR004853">
    <property type="entry name" value="Sugar_P_trans_dom"/>
</dbReference>
<proteinExistence type="predicted"/>
<evidence type="ECO:0000313" key="9">
    <source>
        <dbReference type="Proteomes" id="UP000054558"/>
    </source>
</evidence>
<dbReference type="Proteomes" id="UP000054558">
    <property type="component" value="Unassembled WGS sequence"/>
</dbReference>
<keyword evidence="4 6" id="KW-0472">Membrane</keyword>
<dbReference type="InterPro" id="IPR037185">
    <property type="entry name" value="EmrE-like"/>
</dbReference>
<feature type="compositionally biased region" description="Polar residues" evidence="5">
    <location>
        <begin position="320"/>
        <end position="330"/>
    </location>
</feature>
<dbReference type="AlphaFoldDB" id="A0A1Y1I8Z6"/>
<dbReference type="InterPro" id="IPR050186">
    <property type="entry name" value="TPT_transporter"/>
</dbReference>
<dbReference type="Pfam" id="PF03151">
    <property type="entry name" value="TPT"/>
    <property type="match status" value="1"/>
</dbReference>
<evidence type="ECO:0000256" key="6">
    <source>
        <dbReference type="SAM" id="Phobius"/>
    </source>
</evidence>
<evidence type="ECO:0000256" key="4">
    <source>
        <dbReference type="ARBA" id="ARBA00023136"/>
    </source>
</evidence>
<gene>
    <name evidence="8" type="ORF">KFL_001950010</name>
</gene>
<organism evidence="8 9">
    <name type="scientific">Klebsormidium nitens</name>
    <name type="common">Green alga</name>
    <name type="synonym">Ulothrix nitens</name>
    <dbReference type="NCBI Taxonomy" id="105231"/>
    <lineage>
        <taxon>Eukaryota</taxon>
        <taxon>Viridiplantae</taxon>
        <taxon>Streptophyta</taxon>
        <taxon>Klebsormidiophyceae</taxon>
        <taxon>Klebsormidiales</taxon>
        <taxon>Klebsormidiaceae</taxon>
        <taxon>Klebsormidium</taxon>
    </lineage>
</organism>
<keyword evidence="2 6" id="KW-0812">Transmembrane</keyword>
<keyword evidence="8" id="KW-0813">Transport</keyword>
<accession>A0A1Y1I8Z6</accession>
<dbReference type="GO" id="GO:0005338">
    <property type="term" value="F:nucleotide-sugar transmembrane transporter activity"/>
    <property type="evidence" value="ECO:0000318"/>
    <property type="project" value="GO_Central"/>
</dbReference>
<feature type="transmembrane region" description="Helical" evidence="6">
    <location>
        <begin position="275"/>
        <end position="293"/>
    </location>
</feature>
<evidence type="ECO:0000256" key="5">
    <source>
        <dbReference type="SAM" id="MobiDB-lite"/>
    </source>
</evidence>
<name>A0A1Y1I8Z6_KLENI</name>
<feature type="transmembrane region" description="Helical" evidence="6">
    <location>
        <begin position="149"/>
        <end position="171"/>
    </location>
</feature>
<feature type="transmembrane region" description="Helical" evidence="6">
    <location>
        <begin position="250"/>
        <end position="269"/>
    </location>
</feature>
<keyword evidence="8" id="KW-0762">Sugar transport</keyword>
<feature type="transmembrane region" description="Helical" evidence="6">
    <location>
        <begin position="97"/>
        <end position="119"/>
    </location>
</feature>
<dbReference type="OrthoDB" id="5547497at2759"/>
<comment type="subcellular location">
    <subcellularLocation>
        <location evidence="1">Membrane</location>
        <topology evidence="1">Multi-pass membrane protein</topology>
    </subcellularLocation>
</comment>
<feature type="region of interest" description="Disordered" evidence="5">
    <location>
        <begin position="307"/>
        <end position="333"/>
    </location>
</feature>
<reference evidence="8 9" key="1">
    <citation type="journal article" date="2014" name="Nat. Commun.">
        <title>Klebsormidium flaccidum genome reveals primary factors for plant terrestrial adaptation.</title>
        <authorList>
            <person name="Hori K."/>
            <person name="Maruyama F."/>
            <person name="Fujisawa T."/>
            <person name="Togashi T."/>
            <person name="Yamamoto N."/>
            <person name="Seo M."/>
            <person name="Sato S."/>
            <person name="Yamada T."/>
            <person name="Mori H."/>
            <person name="Tajima N."/>
            <person name="Moriyama T."/>
            <person name="Ikeuchi M."/>
            <person name="Watanabe M."/>
            <person name="Wada H."/>
            <person name="Kobayashi K."/>
            <person name="Saito M."/>
            <person name="Masuda T."/>
            <person name="Sasaki-Sekimoto Y."/>
            <person name="Mashiguchi K."/>
            <person name="Awai K."/>
            <person name="Shimojima M."/>
            <person name="Masuda S."/>
            <person name="Iwai M."/>
            <person name="Nobusawa T."/>
            <person name="Narise T."/>
            <person name="Kondo S."/>
            <person name="Saito H."/>
            <person name="Sato R."/>
            <person name="Murakawa M."/>
            <person name="Ihara Y."/>
            <person name="Oshima-Yamada Y."/>
            <person name="Ohtaka K."/>
            <person name="Satoh M."/>
            <person name="Sonobe K."/>
            <person name="Ishii M."/>
            <person name="Ohtani R."/>
            <person name="Kanamori-Sato M."/>
            <person name="Honoki R."/>
            <person name="Miyazaki D."/>
            <person name="Mochizuki H."/>
            <person name="Umetsu J."/>
            <person name="Higashi K."/>
            <person name="Shibata D."/>
            <person name="Kamiya Y."/>
            <person name="Sato N."/>
            <person name="Nakamura Y."/>
            <person name="Tabata S."/>
            <person name="Ida S."/>
            <person name="Kurokawa K."/>
            <person name="Ohta H."/>
        </authorList>
    </citation>
    <scope>NUCLEOTIDE SEQUENCE [LARGE SCALE GENOMIC DNA]</scope>
    <source>
        <strain evidence="8 9">NIES-2285</strain>
    </source>
</reference>
<feature type="compositionally biased region" description="Basic and acidic residues" evidence="5">
    <location>
        <begin position="307"/>
        <end position="318"/>
    </location>
</feature>
<dbReference type="GO" id="GO:0005794">
    <property type="term" value="C:Golgi apparatus"/>
    <property type="evidence" value="ECO:0000318"/>
    <property type="project" value="GO_Central"/>
</dbReference>
<protein>
    <submittedName>
        <fullName evidence="8">Nucleotide/sugar transporter family</fullName>
    </submittedName>
</protein>
<feature type="transmembrane region" description="Helical" evidence="6">
    <location>
        <begin position="126"/>
        <end position="143"/>
    </location>
</feature>
<dbReference type="SUPFAM" id="SSF103481">
    <property type="entry name" value="Multidrug resistance efflux transporter EmrE"/>
    <property type="match status" value="1"/>
</dbReference>
<evidence type="ECO:0000256" key="3">
    <source>
        <dbReference type="ARBA" id="ARBA00022989"/>
    </source>
</evidence>
<feature type="transmembrane region" description="Helical" evidence="6">
    <location>
        <begin position="42"/>
        <end position="61"/>
    </location>
</feature>
<feature type="transmembrane region" description="Helical" evidence="6">
    <location>
        <begin position="73"/>
        <end position="91"/>
    </location>
</feature>
<dbReference type="GO" id="GO:0015297">
    <property type="term" value="F:antiporter activity"/>
    <property type="evidence" value="ECO:0000318"/>
    <property type="project" value="GO_Central"/>
</dbReference>
<dbReference type="GO" id="GO:0055085">
    <property type="term" value="P:transmembrane transport"/>
    <property type="evidence" value="ECO:0000318"/>
    <property type="project" value="GO_Central"/>
</dbReference>
<feature type="transmembrane region" description="Helical" evidence="6">
    <location>
        <begin position="222"/>
        <end position="243"/>
    </location>
</feature>
<sequence>MFSPDQLATIGALTSSVVSSVSIVLCNKQLMSGLKFNFGTTLTAWHLFVTFIFLHCARHFSFFEHKAMEFKPLVYFGILNGASIGLLNLSLGFNSVGFYQMTKLAIIPFTVFFETILFGKHFSRQVQLSLALLLLGVGIATVTDLELNFLGSVLSILAIITTCFGQILTNTLQRQHKVSSTQLLYQSSPIMAGALQLTGPMLDQYLTGQSVFYFDYTTTVEAVILLSCTIAILVNLSTFLVLGKTSPVTYQVLGHLKTCLVLALGFIAFKTPVTFRNILGICIALGGMVYYSYVSIQEAKKKAVFDKLDSPKPKEPVDRLSTSRGGSTTDLEALLDGAHAAQKADGR</sequence>
<evidence type="ECO:0000256" key="2">
    <source>
        <dbReference type="ARBA" id="ARBA00022692"/>
    </source>
</evidence>
<feature type="domain" description="Sugar phosphate transporter" evidence="7">
    <location>
        <begin position="20"/>
        <end position="292"/>
    </location>
</feature>
<feature type="transmembrane region" description="Helical" evidence="6">
    <location>
        <begin position="183"/>
        <end position="202"/>
    </location>
</feature>
<dbReference type="EMBL" id="DF237144">
    <property type="protein sequence ID" value="GAQ84568.1"/>
    <property type="molecule type" value="Genomic_DNA"/>
</dbReference>
<evidence type="ECO:0000313" key="8">
    <source>
        <dbReference type="EMBL" id="GAQ84568.1"/>
    </source>
</evidence>